<dbReference type="InterPro" id="IPR013517">
    <property type="entry name" value="FG-GAP"/>
</dbReference>
<dbReference type="InterPro" id="IPR000413">
    <property type="entry name" value="Integrin_alpha"/>
</dbReference>
<sequence>MSSSRAAWRLSPLVALITIPGPSAPLLAAAPDAAPAPMTVRQAAAPGVIKAPCHGSAPSDFNGDGLADLAVGAPYARVDGRRRAGAVAVRYGDRHAAPAGPVTWLNQPGGGQAGAGFGASLAVGDFNRDHCADLAVGVPDQVFGVRRPGAEGNGAVQIYMGSPNGLRPGQVLTVKALKGGYGTDRFGAALVAADLDHDGDAELAVGAPGLTGGGGVAVFGLHGRTLRPGPLVTERTSWVGQHAAETDSFGSVLAAGDFDGDKRAELAVGAPGDGLKTQGSITIVDPVERSADYVSQDEAGVGGTPERLDRFGAALAVADFDGDGRADVAVGSPGENSGDAPAAYSQGAVQILAGPSMRQIGRTWSSGGKYDHFGAAIAAGDLNGDHVPDIAIGAPGRAAVRVLKGVRHQGLAAKGGSMLTSPFGSQVQFGWAVAIRHFGQGRSSDLLIGSPGAFGFTGAVTVGRTLNLQGGGLTGYSIG</sequence>
<dbReference type="EMBL" id="JAGEOJ010000012">
    <property type="protein sequence ID" value="MBO2450990.1"/>
    <property type="molecule type" value="Genomic_DNA"/>
</dbReference>
<name>A0A939PE79_9ACTN</name>
<comment type="caution">
    <text evidence="6">The sequence shown here is derived from an EMBL/GenBank/DDBJ whole genome shotgun (WGS) entry which is preliminary data.</text>
</comment>
<accession>A0A939PE79</accession>
<dbReference type="PANTHER" id="PTHR23221:SF7">
    <property type="entry name" value="PHOSPHATIDYLINOSITOL-GLYCAN-SPECIFIC PHOSPHOLIPASE D"/>
    <property type="match status" value="1"/>
</dbReference>
<dbReference type="PANTHER" id="PTHR23221">
    <property type="entry name" value="GLYCOSYLPHOSPHATIDYLINOSITOL PHOSPHOLIPASE D"/>
    <property type="match status" value="1"/>
</dbReference>
<keyword evidence="7" id="KW-1185">Reference proteome</keyword>
<dbReference type="InterPro" id="IPR028994">
    <property type="entry name" value="Integrin_alpha_N"/>
</dbReference>
<evidence type="ECO:0000313" key="6">
    <source>
        <dbReference type="EMBL" id="MBO2450990.1"/>
    </source>
</evidence>
<dbReference type="Pfam" id="PF01839">
    <property type="entry name" value="FG-GAP"/>
    <property type="match status" value="6"/>
</dbReference>
<gene>
    <name evidence="6" type="ORF">J4573_28100</name>
</gene>
<organism evidence="6 7">
    <name type="scientific">Actinomadura barringtoniae</name>
    <dbReference type="NCBI Taxonomy" id="1427535"/>
    <lineage>
        <taxon>Bacteria</taxon>
        <taxon>Bacillati</taxon>
        <taxon>Actinomycetota</taxon>
        <taxon>Actinomycetes</taxon>
        <taxon>Streptosporangiales</taxon>
        <taxon>Thermomonosporaceae</taxon>
        <taxon>Actinomadura</taxon>
    </lineage>
</organism>
<dbReference type="RefSeq" id="WP_208258894.1">
    <property type="nucleotide sequence ID" value="NZ_JAGEOJ010000012.1"/>
</dbReference>
<feature type="signal peptide" evidence="5">
    <location>
        <begin position="1"/>
        <end position="28"/>
    </location>
</feature>
<dbReference type="AlphaFoldDB" id="A0A939PE79"/>
<proteinExistence type="predicted"/>
<dbReference type="SMART" id="SM00191">
    <property type="entry name" value="Int_alpha"/>
    <property type="match status" value="7"/>
</dbReference>
<keyword evidence="4" id="KW-0325">Glycoprotein</keyword>
<keyword evidence="3" id="KW-0378">Hydrolase</keyword>
<evidence type="ECO:0000256" key="3">
    <source>
        <dbReference type="ARBA" id="ARBA00022801"/>
    </source>
</evidence>
<dbReference type="Gene3D" id="2.130.10.130">
    <property type="entry name" value="Integrin alpha, N-terminal"/>
    <property type="match status" value="3"/>
</dbReference>
<dbReference type="PRINTS" id="PR01185">
    <property type="entry name" value="INTEGRINA"/>
</dbReference>
<dbReference type="GO" id="GO:0008305">
    <property type="term" value="C:integrin complex"/>
    <property type="evidence" value="ECO:0007669"/>
    <property type="project" value="InterPro"/>
</dbReference>
<keyword evidence="1 5" id="KW-0732">Signal</keyword>
<evidence type="ECO:0000256" key="5">
    <source>
        <dbReference type="SAM" id="SignalP"/>
    </source>
</evidence>
<keyword evidence="2" id="KW-0677">Repeat</keyword>
<evidence type="ECO:0000256" key="1">
    <source>
        <dbReference type="ARBA" id="ARBA00022729"/>
    </source>
</evidence>
<dbReference type="Proteomes" id="UP000669179">
    <property type="component" value="Unassembled WGS sequence"/>
</dbReference>
<feature type="chain" id="PRO_5038908276" evidence="5">
    <location>
        <begin position="29"/>
        <end position="479"/>
    </location>
</feature>
<reference evidence="6" key="1">
    <citation type="submission" date="2021-03" db="EMBL/GenBank/DDBJ databases">
        <authorList>
            <person name="Kanchanasin P."/>
            <person name="Saeng-In P."/>
            <person name="Phongsopitanun W."/>
            <person name="Yuki M."/>
            <person name="Kudo T."/>
            <person name="Ohkuma M."/>
            <person name="Tanasupawat S."/>
        </authorList>
    </citation>
    <scope>NUCLEOTIDE SEQUENCE</scope>
    <source>
        <strain evidence="6">GKU 128</strain>
    </source>
</reference>
<evidence type="ECO:0000313" key="7">
    <source>
        <dbReference type="Proteomes" id="UP000669179"/>
    </source>
</evidence>
<evidence type="ECO:0000256" key="4">
    <source>
        <dbReference type="ARBA" id="ARBA00023180"/>
    </source>
</evidence>
<dbReference type="SUPFAM" id="SSF69318">
    <property type="entry name" value="Integrin alpha N-terminal domain"/>
    <property type="match status" value="2"/>
</dbReference>
<dbReference type="GO" id="GO:0016787">
    <property type="term" value="F:hydrolase activity"/>
    <property type="evidence" value="ECO:0007669"/>
    <property type="project" value="UniProtKB-KW"/>
</dbReference>
<dbReference type="GO" id="GO:0007155">
    <property type="term" value="P:cell adhesion"/>
    <property type="evidence" value="ECO:0007669"/>
    <property type="project" value="InterPro"/>
</dbReference>
<dbReference type="PROSITE" id="PS51470">
    <property type="entry name" value="FG_GAP"/>
    <property type="match status" value="3"/>
</dbReference>
<protein>
    <submittedName>
        <fullName evidence="6">FG-GAP repeat protein</fullName>
    </submittedName>
</protein>
<evidence type="ECO:0000256" key="2">
    <source>
        <dbReference type="ARBA" id="ARBA00022737"/>
    </source>
</evidence>
<dbReference type="InterPro" id="IPR013519">
    <property type="entry name" value="Int_alpha_beta-p"/>
</dbReference>